<keyword evidence="3" id="KW-0411">Iron-sulfur</keyword>
<evidence type="ECO:0000256" key="2">
    <source>
        <dbReference type="ARBA" id="ARBA00023004"/>
    </source>
</evidence>
<reference evidence="5" key="1">
    <citation type="journal article" date="2020" name="mSystems">
        <title>Genome- and Community-Level Interaction Insights into Carbon Utilization and Element Cycling Functions of Hydrothermarchaeota in Hydrothermal Sediment.</title>
        <authorList>
            <person name="Zhou Z."/>
            <person name="Liu Y."/>
            <person name="Xu W."/>
            <person name="Pan J."/>
            <person name="Luo Z.H."/>
            <person name="Li M."/>
        </authorList>
    </citation>
    <scope>NUCLEOTIDE SEQUENCE [LARGE SCALE GENOMIC DNA]</scope>
    <source>
        <strain evidence="5">SpSt-776</strain>
    </source>
</reference>
<dbReference type="PANTHER" id="PTHR43063">
    <property type="entry name" value="4FE-4S CLUSTER CONTAINING PARA FAMILY ATPASE PROTEIN"/>
    <property type="match status" value="1"/>
</dbReference>
<evidence type="ECO:0000313" key="5">
    <source>
        <dbReference type="EMBL" id="HGB14334.1"/>
    </source>
</evidence>
<feature type="domain" description="4Fe-4S ferredoxin-type" evidence="4">
    <location>
        <begin position="88"/>
        <end position="116"/>
    </location>
</feature>
<dbReference type="Gene3D" id="3.40.50.300">
    <property type="entry name" value="P-loop containing nucleotide triphosphate hydrolases"/>
    <property type="match status" value="1"/>
</dbReference>
<comment type="caution">
    <text evidence="5">The sequence shown here is derived from an EMBL/GenBank/DDBJ whole genome shotgun (WGS) entry which is preliminary data.</text>
</comment>
<dbReference type="GO" id="GO:0051536">
    <property type="term" value="F:iron-sulfur cluster binding"/>
    <property type="evidence" value="ECO:0007669"/>
    <property type="project" value="UniProtKB-KW"/>
</dbReference>
<evidence type="ECO:0000256" key="3">
    <source>
        <dbReference type="ARBA" id="ARBA00023014"/>
    </source>
</evidence>
<dbReference type="InterPro" id="IPR027417">
    <property type="entry name" value="P-loop_NTPase"/>
</dbReference>
<accession>A0A7C3WQD0</accession>
<dbReference type="InterPro" id="IPR017896">
    <property type="entry name" value="4Fe4S_Fe-S-bd"/>
</dbReference>
<dbReference type="CDD" id="cd03110">
    <property type="entry name" value="SIMIBI_bact_arch"/>
    <property type="match status" value="1"/>
</dbReference>
<feature type="domain" description="4Fe-4S ferredoxin-type" evidence="4">
    <location>
        <begin position="58"/>
        <end position="87"/>
    </location>
</feature>
<dbReference type="InterPro" id="IPR002586">
    <property type="entry name" value="CobQ/CobB/MinD/ParA_Nub-bd_dom"/>
</dbReference>
<dbReference type="SUPFAM" id="SSF52540">
    <property type="entry name" value="P-loop containing nucleoside triphosphate hydrolases"/>
    <property type="match status" value="1"/>
</dbReference>
<keyword evidence="2" id="KW-0408">Iron</keyword>
<gene>
    <name evidence="5" type="ORF">ENV62_03730</name>
</gene>
<dbReference type="SUPFAM" id="SSF54862">
    <property type="entry name" value="4Fe-4S ferredoxins"/>
    <property type="match status" value="1"/>
</dbReference>
<dbReference type="Pfam" id="PF00037">
    <property type="entry name" value="Fer4"/>
    <property type="match status" value="2"/>
</dbReference>
<evidence type="ECO:0000256" key="1">
    <source>
        <dbReference type="ARBA" id="ARBA00022723"/>
    </source>
</evidence>
<dbReference type="InterPro" id="IPR017900">
    <property type="entry name" value="4Fe4S_Fe_S_CS"/>
</dbReference>
<dbReference type="EMBL" id="DTHB01000028">
    <property type="protein sequence ID" value="HGB14334.1"/>
    <property type="molecule type" value="Genomic_DNA"/>
</dbReference>
<name>A0A7C3WQD0_9BACT</name>
<dbReference type="Pfam" id="PF01656">
    <property type="entry name" value="CbiA"/>
    <property type="match status" value="1"/>
</dbReference>
<keyword evidence="1" id="KW-0479">Metal-binding</keyword>
<proteinExistence type="predicted"/>
<organism evidence="5">
    <name type="scientific">Desulfobacca acetoxidans</name>
    <dbReference type="NCBI Taxonomy" id="60893"/>
    <lineage>
        <taxon>Bacteria</taxon>
        <taxon>Pseudomonadati</taxon>
        <taxon>Thermodesulfobacteriota</taxon>
        <taxon>Desulfobaccia</taxon>
        <taxon>Desulfobaccales</taxon>
        <taxon>Desulfobaccaceae</taxon>
        <taxon>Desulfobacca</taxon>
    </lineage>
</organism>
<protein>
    <submittedName>
        <fullName evidence="5">(4Fe-4S)-binding protein</fullName>
    </submittedName>
</protein>
<dbReference type="GO" id="GO:0046872">
    <property type="term" value="F:metal ion binding"/>
    <property type="evidence" value="ECO:0007669"/>
    <property type="project" value="UniProtKB-KW"/>
</dbReference>
<dbReference type="PANTHER" id="PTHR43063:SF1">
    <property type="entry name" value="4FE-4S CLUSTER CONTAINING PARA FAMILY ATPASE PROTEIN"/>
    <property type="match status" value="1"/>
</dbReference>
<sequence length="286" mass="31325">MIVCVASGKGGTGKTTVATNLAAASDEPVYFLDCDVEEPNAHLFLRPEITATLDFALEVPEIDRDKCTFCGKCQEICQFNALAILPETVLTFPELCHSCGGCFLVCPENAVLSGRRVVGQVEIGHRGKIAFAHGRLRVGEALAPPLIRRVKQEAAGHRDLTIIDAPPGASCPVVNALWGADFALLVTEPTPFGLNDLELAVGAVRELNIPCGLVINRADLGDRKVLDYATRESLPVFLEIPFDREAATAYAQGQLLVDALPRWRQWMLTLRDRLQEALQRERARRR</sequence>
<dbReference type="PROSITE" id="PS00198">
    <property type="entry name" value="4FE4S_FER_1"/>
    <property type="match status" value="1"/>
</dbReference>
<dbReference type="Gene3D" id="3.30.70.20">
    <property type="match status" value="1"/>
</dbReference>
<dbReference type="AlphaFoldDB" id="A0A7C3WQD0"/>
<evidence type="ECO:0000259" key="4">
    <source>
        <dbReference type="PROSITE" id="PS51379"/>
    </source>
</evidence>
<dbReference type="PROSITE" id="PS51379">
    <property type="entry name" value="4FE4S_FER_2"/>
    <property type="match status" value="2"/>
</dbReference>